<gene>
    <name evidence="2" type="ORF">K450DRAFT_231836</name>
</gene>
<dbReference type="EMBL" id="MU620905">
    <property type="protein sequence ID" value="KAI8581547.1"/>
    <property type="molecule type" value="Genomic_DNA"/>
</dbReference>
<comment type="caution">
    <text evidence="2">The sequence shown here is derived from an EMBL/GenBank/DDBJ whole genome shotgun (WGS) entry which is preliminary data.</text>
</comment>
<dbReference type="AlphaFoldDB" id="A0AAD5EDX9"/>
<dbReference type="Pfam" id="PF08495">
    <property type="entry name" value="FIST"/>
    <property type="match status" value="1"/>
</dbReference>
<keyword evidence="3" id="KW-1185">Reference proteome</keyword>
<proteinExistence type="predicted"/>
<dbReference type="InterPro" id="IPR013702">
    <property type="entry name" value="FIST_domain_N"/>
</dbReference>
<evidence type="ECO:0000313" key="2">
    <source>
        <dbReference type="EMBL" id="KAI8581547.1"/>
    </source>
</evidence>
<reference evidence="2" key="1">
    <citation type="submission" date="2021-06" db="EMBL/GenBank/DDBJ databases">
        <authorList>
            <consortium name="DOE Joint Genome Institute"/>
            <person name="Mondo S.J."/>
            <person name="Amses K.R."/>
            <person name="Simmons D.R."/>
            <person name="Longcore J.E."/>
            <person name="Seto K."/>
            <person name="Alves G.H."/>
            <person name="Bonds A.E."/>
            <person name="Quandt C.A."/>
            <person name="Davis W.J."/>
            <person name="Chang Y."/>
            <person name="Letcher P.M."/>
            <person name="Powell M.J."/>
            <person name="Kuo A."/>
            <person name="Labutti K."/>
            <person name="Pangilinan J."/>
            <person name="Andreopoulos W."/>
            <person name="Tritt A."/>
            <person name="Riley R."/>
            <person name="Hundley H."/>
            <person name="Johnson J."/>
            <person name="Lipzen A."/>
            <person name="Barry K."/>
            <person name="Berbee M.L."/>
            <person name="Buchler N.E."/>
            <person name="Grigoriev I.V."/>
            <person name="Spatafora J.W."/>
            <person name="Stajich J.E."/>
            <person name="James T.Y."/>
        </authorList>
    </citation>
    <scope>NUCLEOTIDE SEQUENCE</scope>
    <source>
        <strain evidence="2">AG</strain>
    </source>
</reference>
<evidence type="ECO:0000259" key="1">
    <source>
        <dbReference type="Pfam" id="PF08495"/>
    </source>
</evidence>
<reference evidence="2" key="2">
    <citation type="journal article" date="2022" name="Proc. Natl. Acad. Sci. U.S.A.">
        <title>Diploid-dominant life cycles characterize the early evolution of Fungi.</title>
        <authorList>
            <person name="Amses K.R."/>
            <person name="Simmons D.R."/>
            <person name="Longcore J.E."/>
            <person name="Mondo S.J."/>
            <person name="Seto K."/>
            <person name="Jeronimo G.H."/>
            <person name="Bonds A.E."/>
            <person name="Quandt C.A."/>
            <person name="Davis W.J."/>
            <person name="Chang Y."/>
            <person name="Federici B.A."/>
            <person name="Kuo A."/>
            <person name="LaButti K."/>
            <person name="Pangilinan J."/>
            <person name="Andreopoulos W."/>
            <person name="Tritt A."/>
            <person name="Riley R."/>
            <person name="Hundley H."/>
            <person name="Johnson J."/>
            <person name="Lipzen A."/>
            <person name="Barry K."/>
            <person name="Lang B.F."/>
            <person name="Cuomo C.A."/>
            <person name="Buchler N.E."/>
            <person name="Grigoriev I.V."/>
            <person name="Spatafora J.W."/>
            <person name="Stajich J.E."/>
            <person name="James T.Y."/>
        </authorList>
    </citation>
    <scope>NUCLEOTIDE SEQUENCE</scope>
    <source>
        <strain evidence="2">AG</strain>
    </source>
</reference>
<sequence length="415" mass="45598">MLSRYARVNPAKAHIRNLWTQRTASRSELAQAVAVSVADLPKKPIDVCVALVSQSFPANDLLKLNTEFFKHINPKIFIGAVVDRVPSPQSGGHDATAFVLDDTADRKKFKSVSVGRWGKVQDFNRFKYEENDIEKFGWDAFKSVSTNVHGHDLLPQLQNLKQTPKFAWILSDHEPYQLIETLDYHFPQATKAGLIGASTPFITGTPYTLFYNEKMLPGGSIGFVSSSVPKVRSSVQHIALEALGSPMTVTRCRGNIILDLDETSATGLLLDLLNKGHNAKISKDKEFYLGACTEDAGDNVQLTSVHRVTSGDPSKGNMSIDTTKDFQVGQKVQFLHRVDITAKTESEQSNGEQIVCTVAEKDTTYIGNNSFKPDVNSTTSNVFGGSSENGILVGQADQTTYVLDAPHSEYTVKIQ</sequence>
<name>A0AAD5EDX9_UMBRA</name>
<dbReference type="RefSeq" id="XP_051446551.1">
    <property type="nucleotide sequence ID" value="XM_051587497.1"/>
</dbReference>
<dbReference type="GeneID" id="75912842"/>
<dbReference type="Proteomes" id="UP001206595">
    <property type="component" value="Unassembled WGS sequence"/>
</dbReference>
<feature type="domain" description="FIST" evidence="1">
    <location>
        <begin position="149"/>
        <end position="262"/>
    </location>
</feature>
<protein>
    <recommendedName>
        <fullName evidence="1">FIST domain-containing protein</fullName>
    </recommendedName>
</protein>
<evidence type="ECO:0000313" key="3">
    <source>
        <dbReference type="Proteomes" id="UP001206595"/>
    </source>
</evidence>
<accession>A0AAD5EDX9</accession>
<organism evidence="2 3">
    <name type="scientific">Umbelopsis ramanniana AG</name>
    <dbReference type="NCBI Taxonomy" id="1314678"/>
    <lineage>
        <taxon>Eukaryota</taxon>
        <taxon>Fungi</taxon>
        <taxon>Fungi incertae sedis</taxon>
        <taxon>Mucoromycota</taxon>
        <taxon>Mucoromycotina</taxon>
        <taxon>Umbelopsidomycetes</taxon>
        <taxon>Umbelopsidales</taxon>
        <taxon>Umbelopsidaceae</taxon>
        <taxon>Umbelopsis</taxon>
    </lineage>
</organism>